<keyword evidence="1" id="KW-0812">Transmembrane</keyword>
<gene>
    <name evidence="2" type="ORF">RMS29_10225</name>
</gene>
<organism evidence="2 3">
    <name type="scientific">Agrobacterium rosae</name>
    <dbReference type="NCBI Taxonomy" id="1972867"/>
    <lineage>
        <taxon>Bacteria</taxon>
        <taxon>Pseudomonadati</taxon>
        <taxon>Pseudomonadota</taxon>
        <taxon>Alphaproteobacteria</taxon>
        <taxon>Hyphomicrobiales</taxon>
        <taxon>Rhizobiaceae</taxon>
        <taxon>Rhizobium/Agrobacterium group</taxon>
        <taxon>Agrobacterium</taxon>
    </lineage>
</organism>
<protein>
    <recommendedName>
        <fullName evidence="4">Fibronectin type-III domain-containing protein</fullName>
    </recommendedName>
</protein>
<comment type="caution">
    <text evidence="2">The sequence shown here is derived from an EMBL/GenBank/DDBJ whole genome shotgun (WGS) entry which is preliminary data.</text>
</comment>
<accession>A0ABU4VVT1</accession>
<name>A0ABU4VVT1_9HYPH</name>
<evidence type="ECO:0000313" key="3">
    <source>
        <dbReference type="Proteomes" id="UP001277561"/>
    </source>
</evidence>
<keyword evidence="1" id="KW-0472">Membrane</keyword>
<keyword evidence="1" id="KW-1133">Transmembrane helix</keyword>
<evidence type="ECO:0000256" key="1">
    <source>
        <dbReference type="SAM" id="Phobius"/>
    </source>
</evidence>
<dbReference type="Proteomes" id="UP001277561">
    <property type="component" value="Unassembled WGS sequence"/>
</dbReference>
<dbReference type="EMBL" id="JAVRAD010000003">
    <property type="protein sequence ID" value="MDX8329603.1"/>
    <property type="molecule type" value="Genomic_DNA"/>
</dbReference>
<dbReference type="RefSeq" id="WP_320188235.1">
    <property type="nucleotide sequence ID" value="NZ_CP192764.1"/>
</dbReference>
<evidence type="ECO:0000313" key="2">
    <source>
        <dbReference type="EMBL" id="MDX8329603.1"/>
    </source>
</evidence>
<feature type="transmembrane region" description="Helical" evidence="1">
    <location>
        <begin position="60"/>
        <end position="81"/>
    </location>
</feature>
<reference evidence="2" key="1">
    <citation type="journal article" date="2023" name="Phytobiomes J">
        <title>Deciphering the key players within the bacterial microbiota associated with aerial crown gall tumors on rhododendron: Insights into the gallobiome.</title>
        <authorList>
            <person name="Kuzmanovic N."/>
            <person name="Nesme J."/>
            <person name="Wolf J."/>
            <person name="Neumann-Schaal M."/>
            <person name="Petersen J."/>
            <person name="Fernandez-Gnecco G."/>
            <person name="Sproeer C."/>
            <person name="Bunk B."/>
            <person name="Overmann J."/>
            <person name="Sorensen S.J."/>
            <person name="Idczak E."/>
            <person name="Smalla K."/>
        </authorList>
    </citation>
    <scope>NUCLEOTIDE SEQUENCE [LARGE SCALE GENOMIC DNA]</scope>
    <source>
        <strain evidence="2">Rho-14.1</strain>
    </source>
</reference>
<keyword evidence="3" id="KW-1185">Reference proteome</keyword>
<proteinExistence type="predicted"/>
<evidence type="ECO:0008006" key="4">
    <source>
        <dbReference type="Google" id="ProtNLM"/>
    </source>
</evidence>
<feature type="transmembrane region" description="Helical" evidence="1">
    <location>
        <begin position="34"/>
        <end position="53"/>
    </location>
</feature>
<sequence>MSLKPLFENVPSDAQHYFQNYGDDRFSWMRNTTAHYDPIFTPLFTALFAAVGLKGAALSFAVGLTSAIATTALTMGLQALMAPKPPKPEAMKVPLQQAIPYRIWGVGRTRVAGAMMLWESTGVNLHAVQLIAGHRIKSVNRFWLHDDEVTVQAGGGGVSGPGGRYSGQMGIYYRLGLPVETAYAAPVGEFSASGLWTKDHRGDGQASISFWASATRAKDQNSKFPYGPPMLSAEADLALCWDFRDPAQNPDDPSTWTWTRNSAIIIAWHLCFNEFGYGLNYRKALLPVLDLWKEEADICDEAVPLASGGTEPRYQCNGTDTTENGPKAGLNAMLATCDGHLVQRGDGARILTVGKFRESRCAVLTDRDIVGHNIQYDVLFEEECNRLIPKFTYPATDYATSDTDFFEDTEAQLDAGRVLAEEAEYQWCHRWRQARRLGLRDWRRIREKIKGSIDVRLSGVNAVYMRWSRLETPNRLPRLNGKVIENRRSVIALARGGFTMDIVKNPDDIDVWVPEIHEGQQPPVPLAPAKTGVVTPVLNLLQAQSNSGSVIIRVVIIDPKNSSLTPVVRYRVADAGGGVPGSWIEQQYPDAQPSGGFINLTTGTVPVNTMLQVGVAFMASGGTYSEFSPTEDIRSTADSVAPDPVTGVSVNVASGSATFNWTAPNSGNYAGAKVYWNTVNTFATASYIGPPKYGSPGSVNSVAKSISAGVRYGWIVSINGSGVEGSPVATGAFTVA</sequence>